<dbReference type="UniPathway" id="UPA00958"/>
<evidence type="ECO:0000313" key="3">
    <source>
        <dbReference type="Proteomes" id="UP000189670"/>
    </source>
</evidence>
<organism evidence="2 3">
    <name type="scientific">Candidatus Magnetoglobus multicellularis str. Araruama</name>
    <dbReference type="NCBI Taxonomy" id="890399"/>
    <lineage>
        <taxon>Bacteria</taxon>
        <taxon>Pseudomonadati</taxon>
        <taxon>Thermodesulfobacteriota</taxon>
        <taxon>Desulfobacteria</taxon>
        <taxon>Desulfobacterales</taxon>
        <taxon>Desulfobacteraceae</taxon>
        <taxon>Candidatus Magnetoglobus</taxon>
    </lineage>
</organism>
<reference evidence="3" key="1">
    <citation type="submission" date="2012-11" db="EMBL/GenBank/DDBJ databases">
        <authorList>
            <person name="Lucero-Rivera Y.E."/>
            <person name="Tovar-Ramirez D."/>
        </authorList>
    </citation>
    <scope>NUCLEOTIDE SEQUENCE [LARGE SCALE GENOMIC DNA]</scope>
    <source>
        <strain evidence="3">Araruama</strain>
    </source>
</reference>
<sequence length="209" mass="23229">MRNDLRIHASNFVMVAGSTRTGEEEIVLEVYQSVRREYPDALCIIAPRHIERCPDIEGLFQKFNMAYDRYSWCKHMRYRRKPVILVDTIGDLAGLYSIGSVVFCGGSLVPQGGQNVLEPAVWGKPVLYGPYMDDFLWARNVLESGGGGIMVSNGMDLLEKVLFFASNKDRALSVGQKARQSVIKRAGAAKGHAQIILNVANHLSVTKIN</sequence>
<keyword evidence="1" id="KW-0472">Membrane</keyword>
<dbReference type="PANTHER" id="PTHR42755">
    <property type="entry name" value="3-DEOXY-MANNO-OCTULOSONATE CYTIDYLYLTRANSFERASE"/>
    <property type="match status" value="1"/>
</dbReference>
<keyword evidence="1 2" id="KW-0808">Transferase</keyword>
<dbReference type="PANTHER" id="PTHR42755:SF1">
    <property type="entry name" value="3-DEOXY-D-MANNO-OCTULOSONIC ACID TRANSFERASE, MITOCHONDRIAL-RELATED"/>
    <property type="match status" value="1"/>
</dbReference>
<proteinExistence type="inferred from homology"/>
<dbReference type="AlphaFoldDB" id="A0A1V1P991"/>
<dbReference type="Proteomes" id="UP000189670">
    <property type="component" value="Unassembled WGS sequence"/>
</dbReference>
<protein>
    <recommendedName>
        <fullName evidence="1">3-deoxy-D-manno-octulosonic acid transferase</fullName>
        <shortName evidence="1">Kdo transferase</shortName>
        <ecNumber evidence="1">2.4.99.12</ecNumber>
    </recommendedName>
    <alternativeName>
        <fullName evidence="1">Lipid IV(A) 3-deoxy-D-manno-octulosonic acid transferase</fullName>
    </alternativeName>
</protein>
<comment type="function">
    <text evidence="1">Involved in lipopolysaccharide (LPS) biosynthesis. Catalyzes the transfer of 3-deoxy-D-manno-octulosonate (Kdo) residue(s) from CMP-Kdo to lipid IV(A), the tetraacyldisaccharide-1,4'-bisphosphate precursor of lipid A.</text>
</comment>
<gene>
    <name evidence="2" type="primary">waaA</name>
    <name evidence="2" type="ORF">OMM_08116</name>
</gene>
<accession>A0A1V1P991</accession>
<comment type="catalytic activity">
    <reaction evidence="1">
        <text>lipid IVA (E. coli) + CMP-3-deoxy-beta-D-manno-octulosonate = alpha-Kdo-(2-&gt;6)-lipid IVA (E. coli) + CMP + H(+)</text>
        <dbReference type="Rhea" id="RHEA:28066"/>
        <dbReference type="ChEBI" id="CHEBI:15378"/>
        <dbReference type="ChEBI" id="CHEBI:58603"/>
        <dbReference type="ChEBI" id="CHEBI:60364"/>
        <dbReference type="ChEBI" id="CHEBI:60377"/>
        <dbReference type="ChEBI" id="CHEBI:85987"/>
        <dbReference type="EC" id="2.4.99.12"/>
    </reaction>
</comment>
<comment type="caution">
    <text evidence="2">The sequence shown here is derived from an EMBL/GenBank/DDBJ whole genome shotgun (WGS) entry which is preliminary data.</text>
</comment>
<dbReference type="GO" id="GO:0009244">
    <property type="term" value="P:lipopolysaccharide core region biosynthetic process"/>
    <property type="evidence" value="ECO:0007669"/>
    <property type="project" value="UniProtKB-UniRule"/>
</dbReference>
<dbReference type="SUPFAM" id="SSF53756">
    <property type="entry name" value="UDP-Glycosyltransferase/glycogen phosphorylase"/>
    <property type="match status" value="1"/>
</dbReference>
<comment type="subcellular location">
    <subcellularLocation>
        <location evidence="1">Cell membrane</location>
    </subcellularLocation>
</comment>
<name>A0A1V1P991_9BACT</name>
<evidence type="ECO:0000256" key="1">
    <source>
        <dbReference type="RuleBase" id="RU365103"/>
    </source>
</evidence>
<dbReference type="EC" id="2.4.99.12" evidence="1"/>
<keyword evidence="1" id="KW-1003">Cell membrane</keyword>
<dbReference type="GO" id="GO:0043842">
    <property type="term" value="F:Kdo transferase activity"/>
    <property type="evidence" value="ECO:0007669"/>
    <property type="project" value="UniProtKB-EC"/>
</dbReference>
<dbReference type="EMBL" id="ATBP01000267">
    <property type="protein sequence ID" value="ETR71447.1"/>
    <property type="molecule type" value="Genomic_DNA"/>
</dbReference>
<evidence type="ECO:0000313" key="2">
    <source>
        <dbReference type="EMBL" id="ETR71447.1"/>
    </source>
</evidence>
<comment type="similarity">
    <text evidence="1">Belongs to the glycosyltransferase group 1 family.</text>
</comment>
<dbReference type="InterPro" id="IPR039901">
    <property type="entry name" value="Kdotransferase"/>
</dbReference>
<comment type="pathway">
    <text evidence="1">Bacterial outer membrane biogenesis; LPS core biosynthesis.</text>
</comment>
<dbReference type="Gene3D" id="3.40.50.2000">
    <property type="entry name" value="Glycogen Phosphorylase B"/>
    <property type="match status" value="1"/>
</dbReference>
<dbReference type="GO" id="GO:0009245">
    <property type="term" value="P:lipid A biosynthetic process"/>
    <property type="evidence" value="ECO:0007669"/>
    <property type="project" value="TreeGrafter"/>
</dbReference>
<dbReference type="GO" id="GO:0005886">
    <property type="term" value="C:plasma membrane"/>
    <property type="evidence" value="ECO:0007669"/>
    <property type="project" value="UniProtKB-SubCell"/>
</dbReference>
<keyword evidence="1" id="KW-0448">Lipopolysaccharide biosynthesis</keyword>